<protein>
    <recommendedName>
        <fullName evidence="3">ATP phosphoribosyltransferase</fullName>
        <ecNumber evidence="3">2.4.2.17</ecNumber>
    </recommendedName>
</protein>
<evidence type="ECO:0000313" key="11">
    <source>
        <dbReference type="Proteomes" id="UP001497392"/>
    </source>
</evidence>
<dbReference type="NCBIfam" id="TIGR00070">
    <property type="entry name" value="hisG"/>
    <property type="match status" value="1"/>
</dbReference>
<dbReference type="PANTHER" id="PTHR21403:SF8">
    <property type="entry name" value="ATP PHOSPHORIBOSYLTRANSFERASE"/>
    <property type="match status" value="1"/>
</dbReference>
<dbReference type="InterPro" id="IPR018198">
    <property type="entry name" value="ATP_PRibTrfase_CS"/>
</dbReference>
<keyword evidence="7" id="KW-0368">Histidine biosynthesis</keyword>
<feature type="domain" description="ATP phosphoribosyltransferase catalytic" evidence="8">
    <location>
        <begin position="134"/>
        <end position="310"/>
    </location>
</feature>
<dbReference type="SUPFAM" id="SSF53850">
    <property type="entry name" value="Periplasmic binding protein-like II"/>
    <property type="match status" value="1"/>
</dbReference>
<feature type="domain" description="Histidine biosynthesis HisG C-terminal" evidence="9">
    <location>
        <begin position="317"/>
        <end position="408"/>
    </location>
</feature>
<dbReference type="SUPFAM" id="SSF54913">
    <property type="entry name" value="GlnB-like"/>
    <property type="match status" value="1"/>
</dbReference>
<evidence type="ECO:0000313" key="10">
    <source>
        <dbReference type="EMBL" id="CAL5224946.1"/>
    </source>
</evidence>
<sequence>MEGLGGQELLRRAGPSPKGLIRCAKPLGCSRCSVRKAAGVQQIPRANGLYRSRVLGRGQNVQCSLSQRSVADQPAPTKRVPRSAIRLAVPSKGRMAEDTIQLLKDCQLNVYKPNPRQYIASISQMPGLEVWFQRASDVVRKLMYGDVDLGIVGYDMFREIADSDPGLIILHDSLDFGKCHLGLGIPTGGKWADIRSLDDLKAMPEWSETNPLRVVTGYHNVARKFFTEKGFEHVVLLSADGALEAAPLMGTADIILDLVSTGVTLRENNLKEIEGGRIMNSQGVLVGNAAALRESPQLLAVVHELIERLEAHLKADQFYSVVANMRGTSPEDVATKILSCEALRGLQGPTISPVYSWNPSSSSNGAGAAAAERGFYAATICVPKARLYTSVKDLRAIGGSGVLVQPMTYIFDEEPERWQKVLSTLGL</sequence>
<evidence type="ECO:0000259" key="9">
    <source>
        <dbReference type="Pfam" id="PF08029"/>
    </source>
</evidence>
<dbReference type="InterPro" id="IPR015867">
    <property type="entry name" value="N-reg_PII/ATP_PRibTrfase_C"/>
</dbReference>
<dbReference type="Gene3D" id="3.40.190.10">
    <property type="entry name" value="Periplasmic binding protein-like II"/>
    <property type="match status" value="2"/>
</dbReference>
<reference evidence="10 11" key="1">
    <citation type="submission" date="2024-06" db="EMBL/GenBank/DDBJ databases">
        <authorList>
            <person name="Kraege A."/>
            <person name="Thomma B."/>
        </authorList>
    </citation>
    <scope>NUCLEOTIDE SEQUENCE [LARGE SCALE GENOMIC DNA]</scope>
</reference>
<keyword evidence="6" id="KW-0808">Transferase</keyword>
<dbReference type="CDD" id="cd13593">
    <property type="entry name" value="PBP2_HisGL3"/>
    <property type="match status" value="1"/>
</dbReference>
<keyword evidence="4" id="KW-0028">Amino-acid biosynthesis</keyword>
<evidence type="ECO:0000256" key="4">
    <source>
        <dbReference type="ARBA" id="ARBA00022605"/>
    </source>
</evidence>
<evidence type="ECO:0000256" key="5">
    <source>
        <dbReference type="ARBA" id="ARBA00022676"/>
    </source>
</evidence>
<name>A0ABP1G107_9CHLO</name>
<comment type="caution">
    <text evidence="10">The sequence shown here is derived from an EMBL/GenBank/DDBJ whole genome shotgun (WGS) entry which is preliminary data.</text>
</comment>
<evidence type="ECO:0000256" key="3">
    <source>
        <dbReference type="ARBA" id="ARBA00011946"/>
    </source>
</evidence>
<comment type="pathway">
    <text evidence="2">Amino-acid biosynthesis; L-histidine biosynthesis; L-histidine from 5-phospho-alpha-D-ribose 1-diphosphate: step 1/9.</text>
</comment>
<proteinExistence type="predicted"/>
<evidence type="ECO:0000256" key="6">
    <source>
        <dbReference type="ARBA" id="ARBA00022679"/>
    </source>
</evidence>
<dbReference type="Pfam" id="PF08029">
    <property type="entry name" value="HisG_C"/>
    <property type="match status" value="1"/>
</dbReference>
<evidence type="ECO:0000256" key="7">
    <source>
        <dbReference type="ARBA" id="ARBA00023102"/>
    </source>
</evidence>
<dbReference type="Gene3D" id="3.30.70.120">
    <property type="match status" value="1"/>
</dbReference>
<dbReference type="InterPro" id="IPR001348">
    <property type="entry name" value="ATP_PRibTrfase_HisG"/>
</dbReference>
<gene>
    <name evidence="10" type="primary">g7715</name>
    <name evidence="10" type="ORF">VP750_LOCUS6605</name>
</gene>
<evidence type="ECO:0000256" key="1">
    <source>
        <dbReference type="ARBA" id="ARBA00000915"/>
    </source>
</evidence>
<dbReference type="PROSITE" id="PS01316">
    <property type="entry name" value="ATP_P_PHORIBOSYLTR"/>
    <property type="match status" value="1"/>
</dbReference>
<dbReference type="InterPro" id="IPR011322">
    <property type="entry name" value="N-reg_PII-like_a/b"/>
</dbReference>
<accession>A0ABP1G107</accession>
<dbReference type="Pfam" id="PF01634">
    <property type="entry name" value="HisG"/>
    <property type="match status" value="1"/>
</dbReference>
<evidence type="ECO:0000259" key="8">
    <source>
        <dbReference type="Pfam" id="PF01634"/>
    </source>
</evidence>
<dbReference type="Proteomes" id="UP001497392">
    <property type="component" value="Unassembled WGS sequence"/>
</dbReference>
<keyword evidence="11" id="KW-1185">Reference proteome</keyword>
<dbReference type="PANTHER" id="PTHR21403">
    <property type="entry name" value="ATP PHOSPHORIBOSYLTRANSFERASE ATP-PRTASE"/>
    <property type="match status" value="1"/>
</dbReference>
<dbReference type="InterPro" id="IPR013820">
    <property type="entry name" value="ATP_PRibTrfase_cat"/>
</dbReference>
<dbReference type="EC" id="2.4.2.17" evidence="3"/>
<evidence type="ECO:0000256" key="2">
    <source>
        <dbReference type="ARBA" id="ARBA00004667"/>
    </source>
</evidence>
<keyword evidence="5" id="KW-0328">Glycosyltransferase</keyword>
<comment type="catalytic activity">
    <reaction evidence="1">
        <text>1-(5-phospho-beta-D-ribosyl)-ATP + diphosphate = 5-phospho-alpha-D-ribose 1-diphosphate + ATP</text>
        <dbReference type="Rhea" id="RHEA:18473"/>
        <dbReference type="ChEBI" id="CHEBI:30616"/>
        <dbReference type="ChEBI" id="CHEBI:33019"/>
        <dbReference type="ChEBI" id="CHEBI:58017"/>
        <dbReference type="ChEBI" id="CHEBI:73183"/>
        <dbReference type="EC" id="2.4.2.17"/>
    </reaction>
</comment>
<dbReference type="EMBL" id="CAXHTA020000011">
    <property type="protein sequence ID" value="CAL5224946.1"/>
    <property type="molecule type" value="Genomic_DNA"/>
</dbReference>
<organism evidence="10 11">
    <name type="scientific">Coccomyxa viridis</name>
    <dbReference type="NCBI Taxonomy" id="1274662"/>
    <lineage>
        <taxon>Eukaryota</taxon>
        <taxon>Viridiplantae</taxon>
        <taxon>Chlorophyta</taxon>
        <taxon>core chlorophytes</taxon>
        <taxon>Trebouxiophyceae</taxon>
        <taxon>Trebouxiophyceae incertae sedis</taxon>
        <taxon>Coccomyxaceae</taxon>
        <taxon>Coccomyxa</taxon>
    </lineage>
</organism>
<dbReference type="InterPro" id="IPR013115">
    <property type="entry name" value="HisG_C"/>
</dbReference>